<feature type="region of interest" description="Disordered" evidence="5">
    <location>
        <begin position="333"/>
        <end position="371"/>
    </location>
</feature>
<dbReference type="EMBL" id="JADNYJ010000001">
    <property type="protein sequence ID" value="KAF8913918.1"/>
    <property type="molecule type" value="Genomic_DNA"/>
</dbReference>
<dbReference type="GO" id="GO:0005783">
    <property type="term" value="C:endoplasmic reticulum"/>
    <property type="evidence" value="ECO:0007669"/>
    <property type="project" value="InterPro"/>
</dbReference>
<comment type="subcellular location">
    <subcellularLocation>
        <location evidence="1">Membrane</location>
        <topology evidence="1">Single-pass membrane protein</topology>
    </subcellularLocation>
</comment>
<organism evidence="7 8">
    <name type="scientific">Gymnopilus junonius</name>
    <name type="common">Spectacular rustgill mushroom</name>
    <name type="synonym">Gymnopilus spectabilis subsp. junonius</name>
    <dbReference type="NCBI Taxonomy" id="109634"/>
    <lineage>
        <taxon>Eukaryota</taxon>
        <taxon>Fungi</taxon>
        <taxon>Dikarya</taxon>
        <taxon>Basidiomycota</taxon>
        <taxon>Agaricomycotina</taxon>
        <taxon>Agaricomycetes</taxon>
        <taxon>Agaricomycetidae</taxon>
        <taxon>Agaricales</taxon>
        <taxon>Agaricineae</taxon>
        <taxon>Hymenogastraceae</taxon>
        <taxon>Gymnopilus</taxon>
    </lineage>
</organism>
<evidence type="ECO:0000256" key="3">
    <source>
        <dbReference type="ARBA" id="ARBA00022989"/>
    </source>
</evidence>
<proteinExistence type="predicted"/>
<dbReference type="Pfam" id="PF07946">
    <property type="entry name" value="CCDC47"/>
    <property type="match status" value="1"/>
</dbReference>
<dbReference type="AlphaFoldDB" id="A0A9P5NYM9"/>
<evidence type="ECO:0000256" key="4">
    <source>
        <dbReference type="ARBA" id="ARBA00023136"/>
    </source>
</evidence>
<evidence type="ECO:0000256" key="6">
    <source>
        <dbReference type="SAM" id="Phobius"/>
    </source>
</evidence>
<evidence type="ECO:0000256" key="1">
    <source>
        <dbReference type="ARBA" id="ARBA00004167"/>
    </source>
</evidence>
<feature type="compositionally biased region" description="Basic and acidic residues" evidence="5">
    <location>
        <begin position="334"/>
        <end position="357"/>
    </location>
</feature>
<dbReference type="OrthoDB" id="10039147at2759"/>
<feature type="transmembrane region" description="Helical" evidence="6">
    <location>
        <begin position="45"/>
        <end position="64"/>
    </location>
</feature>
<dbReference type="GO" id="GO:0005509">
    <property type="term" value="F:calcium ion binding"/>
    <property type="evidence" value="ECO:0007669"/>
    <property type="project" value="InterPro"/>
</dbReference>
<accession>A0A9P5NYM9</accession>
<dbReference type="Proteomes" id="UP000724874">
    <property type="component" value="Unassembled WGS sequence"/>
</dbReference>
<keyword evidence="8" id="KW-1185">Reference proteome</keyword>
<dbReference type="PANTHER" id="PTHR12883:SF0">
    <property type="entry name" value="PAT COMPLEX SUBUNIT CCDC47"/>
    <property type="match status" value="1"/>
</dbReference>
<evidence type="ECO:0000256" key="2">
    <source>
        <dbReference type="ARBA" id="ARBA00022692"/>
    </source>
</evidence>
<keyword evidence="4 6" id="KW-0472">Membrane</keyword>
<dbReference type="GO" id="GO:0016020">
    <property type="term" value="C:membrane"/>
    <property type="evidence" value="ECO:0007669"/>
    <property type="project" value="UniProtKB-SubCell"/>
</dbReference>
<evidence type="ECO:0000313" key="7">
    <source>
        <dbReference type="EMBL" id="KAF8913918.1"/>
    </source>
</evidence>
<keyword evidence="3 6" id="KW-1133">Transmembrane helix</keyword>
<dbReference type="PANTHER" id="PTHR12883">
    <property type="entry name" value="ADIPOCYTE-SPECIFIC PROTEIN 4-RELATED"/>
    <property type="match status" value="1"/>
</dbReference>
<reference evidence="7" key="1">
    <citation type="submission" date="2020-11" db="EMBL/GenBank/DDBJ databases">
        <authorList>
            <consortium name="DOE Joint Genome Institute"/>
            <person name="Ahrendt S."/>
            <person name="Riley R."/>
            <person name="Andreopoulos W."/>
            <person name="LaButti K."/>
            <person name="Pangilinan J."/>
            <person name="Ruiz-duenas F.J."/>
            <person name="Barrasa J.M."/>
            <person name="Sanchez-Garcia M."/>
            <person name="Camarero S."/>
            <person name="Miyauchi S."/>
            <person name="Serrano A."/>
            <person name="Linde D."/>
            <person name="Babiker R."/>
            <person name="Drula E."/>
            <person name="Ayuso-Fernandez I."/>
            <person name="Pacheco R."/>
            <person name="Padilla G."/>
            <person name="Ferreira P."/>
            <person name="Barriuso J."/>
            <person name="Kellner H."/>
            <person name="Castanera R."/>
            <person name="Alfaro M."/>
            <person name="Ramirez L."/>
            <person name="Pisabarro A.G."/>
            <person name="Kuo A."/>
            <person name="Tritt A."/>
            <person name="Lipzen A."/>
            <person name="He G."/>
            <person name="Yan M."/>
            <person name="Ng V."/>
            <person name="Cullen D."/>
            <person name="Martin F."/>
            <person name="Rosso M.-N."/>
            <person name="Henrissat B."/>
            <person name="Hibbett D."/>
            <person name="Martinez A.T."/>
            <person name="Grigoriev I.V."/>
        </authorList>
    </citation>
    <scope>NUCLEOTIDE SEQUENCE</scope>
    <source>
        <strain evidence="7">AH 44721</strain>
    </source>
</reference>
<name>A0A9P5NYM9_GYMJU</name>
<dbReference type="InterPro" id="IPR012879">
    <property type="entry name" value="CCDC47"/>
</dbReference>
<evidence type="ECO:0008006" key="9">
    <source>
        <dbReference type="Google" id="ProtNLM"/>
    </source>
</evidence>
<evidence type="ECO:0000256" key="5">
    <source>
        <dbReference type="SAM" id="MobiDB-lite"/>
    </source>
</evidence>
<evidence type="ECO:0000313" key="8">
    <source>
        <dbReference type="Proteomes" id="UP000724874"/>
    </source>
</evidence>
<sequence>MATTFLSQLLAAVTPPPILTPEQYDGWQFRWKVLVFRPAQLKTEAYLLLAVLLYVAWWYIASSVNATKAKTWLKAHLPIYDQQFSRPQSKAGLVSDGYSDFFNFSTGRRNIASLHTIFALQPRHDFVQWVFQTGRTLVDLHYRPVDDLQLDFKLFPGALADGFVWALVAKDELLSVKNGRWDLSFPRAGSENPALPSSILVMSEYADITENLLKPSGSFSLVNVLQDPKVLPYFRSLSITDQPRERPTRPIPPEEREKHIILSLTVPPSSKVADTIPLITAMFQLVDSLNKLSLRPETKTKLKKSREEVDKVIKEEAEKEAKEEALDAKLAAKRKAEEDRMSKLSAVDQKKALEKERKRALRKAQGKVVRK</sequence>
<protein>
    <recommendedName>
        <fullName evidence="9">DUF1682-domain-containing protein</fullName>
    </recommendedName>
</protein>
<feature type="compositionally biased region" description="Basic residues" evidence="5">
    <location>
        <begin position="358"/>
        <end position="371"/>
    </location>
</feature>
<gene>
    <name evidence="7" type="ORF">CPB84DRAFT_1757911</name>
</gene>
<dbReference type="GO" id="GO:0032469">
    <property type="term" value="P:endoplasmic reticulum calcium ion homeostasis"/>
    <property type="evidence" value="ECO:0007669"/>
    <property type="project" value="InterPro"/>
</dbReference>
<keyword evidence="2 6" id="KW-0812">Transmembrane</keyword>
<comment type="caution">
    <text evidence="7">The sequence shown here is derived from an EMBL/GenBank/DDBJ whole genome shotgun (WGS) entry which is preliminary data.</text>
</comment>